<dbReference type="FunFam" id="1.10.12.10:FF:000001">
    <property type="entry name" value="Probable enoyl-CoA hydratase, mitochondrial"/>
    <property type="match status" value="1"/>
</dbReference>
<keyword evidence="5" id="KW-0443">Lipid metabolism</keyword>
<comment type="caution">
    <text evidence="11">The sequence shown here is derived from an EMBL/GenBank/DDBJ whole genome shotgun (WGS) entry which is preliminary data.</text>
</comment>
<dbReference type="GO" id="GO:0004300">
    <property type="term" value="F:enoyl-CoA hydratase activity"/>
    <property type="evidence" value="ECO:0007669"/>
    <property type="project" value="UniProtKB-EC"/>
</dbReference>
<reference evidence="11" key="1">
    <citation type="submission" date="2021-02" db="EMBL/GenBank/DDBJ databases">
        <title>Genome-Resolved Metagenomics of a Microbial Community Performing Photosynthetic Biological Nutrient Removal.</title>
        <authorList>
            <person name="Mcdaniel E.A."/>
        </authorList>
    </citation>
    <scope>NUCLEOTIDE SEQUENCE</scope>
    <source>
        <strain evidence="11">UWPOB_OBS1</strain>
    </source>
</reference>
<evidence type="ECO:0000256" key="2">
    <source>
        <dbReference type="ARBA" id="ARBA00005254"/>
    </source>
</evidence>
<dbReference type="PANTHER" id="PTHR11941">
    <property type="entry name" value="ENOYL-COA HYDRATASE-RELATED"/>
    <property type="match status" value="1"/>
</dbReference>
<dbReference type="CDD" id="cd06558">
    <property type="entry name" value="crotonase-like"/>
    <property type="match status" value="1"/>
</dbReference>
<dbReference type="SUPFAM" id="SSF52096">
    <property type="entry name" value="ClpP/crotonase"/>
    <property type="match status" value="1"/>
</dbReference>
<evidence type="ECO:0000256" key="5">
    <source>
        <dbReference type="ARBA" id="ARBA00023098"/>
    </source>
</evidence>
<dbReference type="PANTHER" id="PTHR11941:SF54">
    <property type="entry name" value="ENOYL-COA HYDRATASE, MITOCHONDRIAL"/>
    <property type="match status" value="1"/>
</dbReference>
<dbReference type="InterPro" id="IPR001753">
    <property type="entry name" value="Enoyl-CoA_hydra/iso"/>
</dbReference>
<comment type="similarity">
    <text evidence="2 10">Belongs to the enoyl-CoA hydratase/isomerase family.</text>
</comment>
<comment type="catalytic activity">
    <reaction evidence="8">
        <text>a 4-saturated-(3S)-3-hydroxyacyl-CoA = a (3E)-enoyl-CoA + H2O</text>
        <dbReference type="Rhea" id="RHEA:20724"/>
        <dbReference type="ChEBI" id="CHEBI:15377"/>
        <dbReference type="ChEBI" id="CHEBI:58521"/>
        <dbReference type="ChEBI" id="CHEBI:137480"/>
        <dbReference type="EC" id="4.2.1.17"/>
    </reaction>
</comment>
<evidence type="ECO:0000256" key="6">
    <source>
        <dbReference type="ARBA" id="ARBA00023239"/>
    </source>
</evidence>
<dbReference type="PROSITE" id="PS00166">
    <property type="entry name" value="ENOYL_COA_HYDRATASE"/>
    <property type="match status" value="1"/>
</dbReference>
<evidence type="ECO:0000256" key="7">
    <source>
        <dbReference type="ARBA" id="ARBA00023709"/>
    </source>
</evidence>
<dbReference type="EMBL" id="JAFLCK010000001">
    <property type="protein sequence ID" value="MBN8658932.1"/>
    <property type="molecule type" value="Genomic_DNA"/>
</dbReference>
<dbReference type="InterPro" id="IPR018376">
    <property type="entry name" value="Enoyl-CoA_hyd/isom_CS"/>
</dbReference>
<dbReference type="FunFam" id="3.90.226.10:FF:000019">
    <property type="entry name" value="Enoyl-CoA hydratase, mitochondrial"/>
    <property type="match status" value="1"/>
</dbReference>
<evidence type="ECO:0000256" key="8">
    <source>
        <dbReference type="ARBA" id="ARBA00023717"/>
    </source>
</evidence>
<dbReference type="Pfam" id="PF00378">
    <property type="entry name" value="ECH_1"/>
    <property type="match status" value="1"/>
</dbReference>
<accession>A0A8J7PD17</accession>
<dbReference type="Gene3D" id="3.90.226.10">
    <property type="entry name" value="2-enoyl-CoA Hydratase, Chain A, domain 1"/>
    <property type="match status" value="1"/>
</dbReference>
<comment type="function">
    <text evidence="1">Could possibly oxidize fatty acids using specific components.</text>
</comment>
<name>A0A8J7PD17_9BACT</name>
<dbReference type="Gene3D" id="1.10.12.10">
    <property type="entry name" value="Lyase 2-enoyl-coa Hydratase, Chain A, domain 2"/>
    <property type="match status" value="1"/>
</dbReference>
<evidence type="ECO:0000256" key="4">
    <source>
        <dbReference type="ARBA" id="ARBA00022832"/>
    </source>
</evidence>
<protein>
    <recommendedName>
        <fullName evidence="9">Probable enoyl-CoA hydratase echA8</fullName>
        <ecNumber evidence="3">4.2.1.17</ecNumber>
    </recommendedName>
</protein>
<evidence type="ECO:0000313" key="12">
    <source>
        <dbReference type="Proteomes" id="UP000664277"/>
    </source>
</evidence>
<dbReference type="Proteomes" id="UP000664277">
    <property type="component" value="Unassembled WGS sequence"/>
</dbReference>
<evidence type="ECO:0000256" key="1">
    <source>
        <dbReference type="ARBA" id="ARBA00002994"/>
    </source>
</evidence>
<evidence type="ECO:0000256" key="3">
    <source>
        <dbReference type="ARBA" id="ARBA00012076"/>
    </source>
</evidence>
<keyword evidence="4" id="KW-0276">Fatty acid metabolism</keyword>
<organism evidence="11 12">
    <name type="scientific">Candidatus Obscuribacter phosphatis</name>
    <dbReference type="NCBI Taxonomy" id="1906157"/>
    <lineage>
        <taxon>Bacteria</taxon>
        <taxon>Bacillati</taxon>
        <taxon>Candidatus Melainabacteria</taxon>
        <taxon>Candidatus Obscuribacterales</taxon>
        <taxon>Candidatus Obscuribacteraceae</taxon>
        <taxon>Candidatus Obscuribacter</taxon>
    </lineage>
</organism>
<sequence>MTYKNILTSKEEAGSPSSLNCYIGIATLNRPTVLNALNHELMTELVAALAEFDADESVRAIVITGSERAFAAGADIKEMCDETTVSMMLKDRLATWDKIKEIKKPIIAAVSGFALGGGCELSMMCDIIIASETAQFGQPEINIGVIPGAGGTQRLTHVLGKYKAMELVLTGRPFSAKEAHELGLVNKVVPVELYLEEAKNLAKEIAAKSPIAVRLAKESVLKAFDGTLAEGLNFERKNFYMLFSSEDQKEGMKAFLEKRKAVFTGR</sequence>
<dbReference type="AlphaFoldDB" id="A0A8J7PD17"/>
<dbReference type="InterPro" id="IPR029045">
    <property type="entry name" value="ClpP/crotonase-like_dom_sf"/>
</dbReference>
<gene>
    <name evidence="11" type="ORF">J0M35_01105</name>
</gene>
<dbReference type="GO" id="GO:0006635">
    <property type="term" value="P:fatty acid beta-oxidation"/>
    <property type="evidence" value="ECO:0007669"/>
    <property type="project" value="TreeGrafter"/>
</dbReference>
<evidence type="ECO:0000256" key="10">
    <source>
        <dbReference type="RuleBase" id="RU003707"/>
    </source>
</evidence>
<proteinExistence type="inferred from homology"/>
<dbReference type="InterPro" id="IPR014748">
    <property type="entry name" value="Enoyl-CoA_hydra_C"/>
</dbReference>
<dbReference type="EC" id="4.2.1.17" evidence="3"/>
<comment type="catalytic activity">
    <reaction evidence="7">
        <text>a (3S)-3-hydroxyacyl-CoA = a (2E)-enoyl-CoA + H2O</text>
        <dbReference type="Rhea" id="RHEA:16105"/>
        <dbReference type="ChEBI" id="CHEBI:15377"/>
        <dbReference type="ChEBI" id="CHEBI:57318"/>
        <dbReference type="ChEBI" id="CHEBI:58856"/>
        <dbReference type="EC" id="4.2.1.17"/>
    </reaction>
</comment>
<evidence type="ECO:0000313" key="11">
    <source>
        <dbReference type="EMBL" id="MBN8658932.1"/>
    </source>
</evidence>
<evidence type="ECO:0000256" key="9">
    <source>
        <dbReference type="ARBA" id="ARBA00068643"/>
    </source>
</evidence>
<keyword evidence="6" id="KW-0456">Lyase</keyword>